<accession>A0ABW6W7F5</accession>
<dbReference type="InterPro" id="IPR006016">
    <property type="entry name" value="UspA"/>
</dbReference>
<organism evidence="2 3">
    <name type="scientific">Paractinoplanes globisporus</name>
    <dbReference type="NCBI Taxonomy" id="113565"/>
    <lineage>
        <taxon>Bacteria</taxon>
        <taxon>Bacillati</taxon>
        <taxon>Actinomycetota</taxon>
        <taxon>Actinomycetes</taxon>
        <taxon>Micromonosporales</taxon>
        <taxon>Micromonosporaceae</taxon>
        <taxon>Paractinoplanes</taxon>
    </lineage>
</organism>
<evidence type="ECO:0000313" key="2">
    <source>
        <dbReference type="EMBL" id="MFF5289053.1"/>
    </source>
</evidence>
<proteinExistence type="predicted"/>
<dbReference type="SUPFAM" id="SSF52402">
    <property type="entry name" value="Adenine nucleotide alpha hydrolases-like"/>
    <property type="match status" value="1"/>
</dbReference>
<dbReference type="Proteomes" id="UP001602245">
    <property type="component" value="Unassembled WGS sequence"/>
</dbReference>
<comment type="caution">
    <text evidence="2">The sequence shown here is derived from an EMBL/GenBank/DDBJ whole genome shotgun (WGS) entry which is preliminary data.</text>
</comment>
<keyword evidence="3" id="KW-1185">Reference proteome</keyword>
<dbReference type="InterPro" id="IPR014729">
    <property type="entry name" value="Rossmann-like_a/b/a_fold"/>
</dbReference>
<name>A0ABW6W7F5_9ACTN</name>
<sequence length="29" mass="3122">MIGTLLGSVGQQLLHHADCPVMIVHPEQP</sequence>
<dbReference type="EMBL" id="JBIAZU010000001">
    <property type="protein sequence ID" value="MFF5289053.1"/>
    <property type="molecule type" value="Genomic_DNA"/>
</dbReference>
<dbReference type="RefSeq" id="WP_369076485.1">
    <property type="nucleotide sequence ID" value="NZ_JBIAZU010000001.1"/>
</dbReference>
<dbReference type="Pfam" id="PF00582">
    <property type="entry name" value="Usp"/>
    <property type="match status" value="1"/>
</dbReference>
<protein>
    <submittedName>
        <fullName evidence="2">Universal stress protein</fullName>
    </submittedName>
</protein>
<evidence type="ECO:0000313" key="3">
    <source>
        <dbReference type="Proteomes" id="UP001602245"/>
    </source>
</evidence>
<feature type="domain" description="UspA" evidence="1">
    <location>
        <begin position="3"/>
        <end position="25"/>
    </location>
</feature>
<dbReference type="Gene3D" id="3.40.50.620">
    <property type="entry name" value="HUPs"/>
    <property type="match status" value="1"/>
</dbReference>
<gene>
    <name evidence="2" type="ORF">ACFY35_06430</name>
</gene>
<reference evidence="2 3" key="1">
    <citation type="submission" date="2024-10" db="EMBL/GenBank/DDBJ databases">
        <title>The Natural Products Discovery Center: Release of the First 8490 Sequenced Strains for Exploring Actinobacteria Biosynthetic Diversity.</title>
        <authorList>
            <person name="Kalkreuter E."/>
            <person name="Kautsar S.A."/>
            <person name="Yang D."/>
            <person name="Bader C.D."/>
            <person name="Teijaro C.N."/>
            <person name="Fluegel L."/>
            <person name="Davis C.M."/>
            <person name="Simpson J.R."/>
            <person name="Lauterbach L."/>
            <person name="Steele A.D."/>
            <person name="Gui C."/>
            <person name="Meng S."/>
            <person name="Li G."/>
            <person name="Viehrig K."/>
            <person name="Ye F."/>
            <person name="Su P."/>
            <person name="Kiefer A.F."/>
            <person name="Nichols A."/>
            <person name="Cepeda A.J."/>
            <person name="Yan W."/>
            <person name="Fan B."/>
            <person name="Jiang Y."/>
            <person name="Adhikari A."/>
            <person name="Zheng C.-J."/>
            <person name="Schuster L."/>
            <person name="Cowan T.M."/>
            <person name="Smanski M.J."/>
            <person name="Chevrette M.G."/>
            <person name="De Carvalho L.P.S."/>
            <person name="Shen B."/>
        </authorList>
    </citation>
    <scope>NUCLEOTIDE SEQUENCE [LARGE SCALE GENOMIC DNA]</scope>
    <source>
        <strain evidence="2 3">NPDC000087</strain>
    </source>
</reference>
<evidence type="ECO:0000259" key="1">
    <source>
        <dbReference type="Pfam" id="PF00582"/>
    </source>
</evidence>